<feature type="compositionally biased region" description="Basic and acidic residues" evidence="10">
    <location>
        <begin position="325"/>
        <end position="335"/>
    </location>
</feature>
<keyword evidence="5" id="KW-0805">Transcription regulation</keyword>
<feature type="domain" description="SAND" evidence="11">
    <location>
        <begin position="60"/>
        <end position="145"/>
    </location>
</feature>
<evidence type="ECO:0000256" key="9">
    <source>
        <dbReference type="ARBA" id="ARBA00023242"/>
    </source>
</evidence>
<dbReference type="PANTHER" id="PTHR10417">
    <property type="entry name" value="GLUCOCORTICOID MODULATORY ELEMENT-BINDING PROTEIN"/>
    <property type="match status" value="1"/>
</dbReference>
<keyword evidence="4" id="KW-0862">Zinc</keyword>
<name>A0A6J2W6N5_CHACN</name>
<gene>
    <name evidence="13" type="primary">LOC115819695</name>
</gene>
<dbReference type="PANTHER" id="PTHR10417:SF3">
    <property type="entry name" value="GLUCOCORTICOID MODULATORY ELEMENT-BINDING PROTEIN 1"/>
    <property type="match status" value="1"/>
</dbReference>
<evidence type="ECO:0000256" key="7">
    <source>
        <dbReference type="ARBA" id="ARBA00023125"/>
    </source>
</evidence>
<dbReference type="FunFam" id="3.10.390.10:FF:000003">
    <property type="entry name" value="glucocorticoid modulatory element-binding protein 1 isoform X2"/>
    <property type="match status" value="1"/>
</dbReference>
<feature type="region of interest" description="Disordered" evidence="10">
    <location>
        <begin position="325"/>
        <end position="370"/>
    </location>
</feature>
<evidence type="ECO:0000313" key="13">
    <source>
        <dbReference type="RefSeq" id="XP_030639056.1"/>
    </source>
</evidence>
<keyword evidence="12" id="KW-1185">Reference proteome</keyword>
<dbReference type="GO" id="GO:0005634">
    <property type="term" value="C:nucleus"/>
    <property type="evidence" value="ECO:0007669"/>
    <property type="project" value="TreeGrafter"/>
</dbReference>
<dbReference type="GO" id="GO:0006357">
    <property type="term" value="P:regulation of transcription by RNA polymerase II"/>
    <property type="evidence" value="ECO:0007669"/>
    <property type="project" value="TreeGrafter"/>
</dbReference>
<proteinExistence type="predicted"/>
<evidence type="ECO:0000256" key="3">
    <source>
        <dbReference type="ARBA" id="ARBA00022723"/>
    </source>
</evidence>
<reference evidence="13" key="1">
    <citation type="submission" date="2025-08" db="UniProtKB">
        <authorList>
            <consortium name="RefSeq"/>
        </authorList>
    </citation>
    <scope>IDENTIFICATION</scope>
</reference>
<evidence type="ECO:0000256" key="4">
    <source>
        <dbReference type="ARBA" id="ARBA00022833"/>
    </source>
</evidence>
<dbReference type="Pfam" id="PF01342">
    <property type="entry name" value="SAND"/>
    <property type="match status" value="1"/>
</dbReference>
<comment type="subcellular location">
    <subcellularLocation>
        <location evidence="1">Cytoplasm</location>
    </subcellularLocation>
</comment>
<keyword evidence="2" id="KW-0963">Cytoplasm</keyword>
<protein>
    <submittedName>
        <fullName evidence="13">Glucocorticoid modulatory element-binding protein 1-like</fullName>
    </submittedName>
</protein>
<dbReference type="InterPro" id="IPR000770">
    <property type="entry name" value="SAND_dom"/>
</dbReference>
<dbReference type="Pfam" id="PF25892">
    <property type="entry name" value="Spe-44"/>
    <property type="match status" value="1"/>
</dbReference>
<accession>A0A6J2W6N5</accession>
<keyword evidence="3" id="KW-0479">Metal-binding</keyword>
<evidence type="ECO:0000256" key="10">
    <source>
        <dbReference type="SAM" id="MobiDB-lite"/>
    </source>
</evidence>
<evidence type="ECO:0000256" key="1">
    <source>
        <dbReference type="ARBA" id="ARBA00004496"/>
    </source>
</evidence>
<dbReference type="GO" id="GO:0046872">
    <property type="term" value="F:metal ion binding"/>
    <property type="evidence" value="ECO:0007669"/>
    <property type="project" value="UniProtKB-KW"/>
</dbReference>
<dbReference type="InParanoid" id="A0A6J2W6N5"/>
<dbReference type="OrthoDB" id="5792412at2759"/>
<keyword evidence="7" id="KW-0238">DNA-binding</keyword>
<evidence type="ECO:0000256" key="6">
    <source>
        <dbReference type="ARBA" id="ARBA00023054"/>
    </source>
</evidence>
<keyword evidence="6" id="KW-0175">Coiled coil</keyword>
<dbReference type="PROSITE" id="PS50864">
    <property type="entry name" value="SAND"/>
    <property type="match status" value="1"/>
</dbReference>
<dbReference type="GO" id="GO:0000978">
    <property type="term" value="F:RNA polymerase II cis-regulatory region sequence-specific DNA binding"/>
    <property type="evidence" value="ECO:0007669"/>
    <property type="project" value="TreeGrafter"/>
</dbReference>
<dbReference type="InterPro" id="IPR059099">
    <property type="entry name" value="GMEB1/2/Spe-44_dom"/>
</dbReference>
<dbReference type="Gene3D" id="3.10.390.10">
    <property type="entry name" value="SAND domain-like"/>
    <property type="match status" value="1"/>
</dbReference>
<keyword evidence="8" id="KW-0804">Transcription</keyword>
<evidence type="ECO:0000313" key="12">
    <source>
        <dbReference type="Proteomes" id="UP000504632"/>
    </source>
</evidence>
<dbReference type="GO" id="GO:0005737">
    <property type="term" value="C:cytoplasm"/>
    <property type="evidence" value="ECO:0007669"/>
    <property type="project" value="UniProtKB-SubCell"/>
</dbReference>
<keyword evidence="9" id="KW-0539">Nucleus</keyword>
<dbReference type="SUPFAM" id="SSF63763">
    <property type="entry name" value="SAND domain-like"/>
    <property type="match status" value="1"/>
</dbReference>
<dbReference type="AlphaFoldDB" id="A0A6J2W6N5"/>
<dbReference type="Proteomes" id="UP000504632">
    <property type="component" value="Chromosome 8"/>
</dbReference>
<dbReference type="SMART" id="SM00258">
    <property type="entry name" value="SAND"/>
    <property type="match status" value="1"/>
</dbReference>
<evidence type="ECO:0000259" key="11">
    <source>
        <dbReference type="PROSITE" id="PS50864"/>
    </source>
</evidence>
<dbReference type="RefSeq" id="XP_030639056.1">
    <property type="nucleotide sequence ID" value="XM_030783196.1"/>
</dbReference>
<dbReference type="GeneID" id="115819695"/>
<dbReference type="InterPro" id="IPR010919">
    <property type="entry name" value="SAND-like_dom_sf"/>
</dbReference>
<evidence type="ECO:0000256" key="2">
    <source>
        <dbReference type="ARBA" id="ARBA00022490"/>
    </source>
</evidence>
<evidence type="ECO:0000256" key="5">
    <source>
        <dbReference type="ARBA" id="ARBA00023015"/>
    </source>
</evidence>
<evidence type="ECO:0000256" key="8">
    <source>
        <dbReference type="ARBA" id="ARBA00023163"/>
    </source>
</evidence>
<organism evidence="12 13">
    <name type="scientific">Chanos chanos</name>
    <name type="common">Milkfish</name>
    <name type="synonym">Mugil chanos</name>
    <dbReference type="NCBI Taxonomy" id="29144"/>
    <lineage>
        <taxon>Eukaryota</taxon>
        <taxon>Metazoa</taxon>
        <taxon>Chordata</taxon>
        <taxon>Craniata</taxon>
        <taxon>Vertebrata</taxon>
        <taxon>Euteleostomi</taxon>
        <taxon>Actinopterygii</taxon>
        <taxon>Neopterygii</taxon>
        <taxon>Teleostei</taxon>
        <taxon>Ostariophysi</taxon>
        <taxon>Gonorynchiformes</taxon>
        <taxon>Chanidae</taxon>
        <taxon>Chanos</taxon>
    </lineage>
</organism>
<sequence length="523" mass="56736">MVDADVLMSMGDIVMMKEEEGDSSNSHKTQVILHLQSISQGTNEDIADSGTAVLAVETSQENRKSDGEEIEYGYPITCGESKAVLLFKKFVCPGINVKCVKFNGQLISPKQFVHLAGKATLKDWKRAIRLGGVMLRKMMDSGQIDFYQHDVVCTNSCRSTKFDLLINNTRYPPNALQTPTSPLPGNLGQVTTVEEKTEDMVSVVLDSSPGQFIPAALATNGEIRRDSEDVTDETLSFWKGIAEMGLMGEVVSTIRTELLAMLRGVERRSDQATLLEADVAVLNSLTQMFGLLDSVRHVLELQRSKTDENQQQILNTLNVLESQLDRQKRQGRDWRPNPQPGASLRPKEGSSKPSLGKRPRLQRSSSTSVLTATPPQFTVLSPITLATVGQPLTVAGLPVATLAQLPIGSQLLPQYTTTTTTTNSGSKGKAENIALHPGSGLTLLNSSIGIGAGSSVEVLHLSQEAGEGVRDGEEQEDRPGEEKFLVVQVGMEPSTAMAEEPAETEQNGDVICLGMRQLVAQMY</sequence>